<keyword evidence="7 9" id="KW-0687">Ribonucleoprotein</keyword>
<dbReference type="GO" id="GO:0030627">
    <property type="term" value="F:pre-mRNA 5'-splice site binding"/>
    <property type="evidence" value="ECO:0007669"/>
    <property type="project" value="InterPro"/>
</dbReference>
<accession>A0A436ZXN6</accession>
<dbReference type="HAMAP" id="MF_03153">
    <property type="entry name" value="U1_C"/>
    <property type="match status" value="1"/>
</dbReference>
<dbReference type="SMART" id="SM00451">
    <property type="entry name" value="ZnF_U1"/>
    <property type="match status" value="1"/>
</dbReference>
<dbReference type="GO" id="GO:0030619">
    <property type="term" value="F:U1 snRNA binding"/>
    <property type="evidence" value="ECO:0007669"/>
    <property type="project" value="UniProtKB-UniRule"/>
</dbReference>
<dbReference type="GO" id="GO:0071004">
    <property type="term" value="C:U2-type prespliceosome"/>
    <property type="evidence" value="ECO:0007669"/>
    <property type="project" value="UniProtKB-UniRule"/>
</dbReference>
<evidence type="ECO:0000256" key="5">
    <source>
        <dbReference type="ARBA" id="ARBA00022884"/>
    </source>
</evidence>
<evidence type="ECO:0000259" key="11">
    <source>
        <dbReference type="PROSITE" id="PS50171"/>
    </source>
</evidence>
<dbReference type="GO" id="GO:0000243">
    <property type="term" value="C:commitment complex"/>
    <property type="evidence" value="ECO:0007669"/>
    <property type="project" value="UniProtKB-UniRule"/>
</dbReference>
<reference evidence="12 13" key="1">
    <citation type="submission" date="2019-01" db="EMBL/GenBank/DDBJ databases">
        <title>Intercellular communication is required for trap formation in the nematode-trapping fungus Duddingtonia flagrans.</title>
        <authorList>
            <person name="Youssar L."/>
            <person name="Wernet V."/>
            <person name="Hensel N."/>
            <person name="Hildebrandt H.-G."/>
            <person name="Fischer R."/>
        </authorList>
    </citation>
    <scope>NUCLEOTIDE SEQUENCE [LARGE SCALE GENOMIC DNA]</scope>
    <source>
        <strain evidence="12 13">CBS H-5679</strain>
    </source>
</reference>
<evidence type="ECO:0000313" key="13">
    <source>
        <dbReference type="Proteomes" id="UP000283090"/>
    </source>
</evidence>
<evidence type="ECO:0000256" key="9">
    <source>
        <dbReference type="HAMAP-Rule" id="MF_03153"/>
    </source>
</evidence>
<dbReference type="GeneID" id="93587830"/>
<dbReference type="Gene3D" id="3.30.160.60">
    <property type="entry name" value="Classic Zinc Finger"/>
    <property type="match status" value="1"/>
</dbReference>
<feature type="compositionally biased region" description="Polar residues" evidence="10">
    <location>
        <begin position="252"/>
        <end position="288"/>
    </location>
</feature>
<dbReference type="PANTHER" id="PTHR31148:SF1">
    <property type="entry name" value="U1 SMALL NUCLEAR RIBONUCLEOPROTEIN C"/>
    <property type="match status" value="1"/>
</dbReference>
<dbReference type="EMBL" id="SAEB01000007">
    <property type="protein sequence ID" value="RVD83741.1"/>
    <property type="molecule type" value="Genomic_DNA"/>
</dbReference>
<gene>
    <name evidence="12" type="ORF">DFL_005519</name>
</gene>
<keyword evidence="2 9" id="KW-0479">Metal-binding</keyword>
<dbReference type="GO" id="GO:0000395">
    <property type="term" value="P:mRNA 5'-splice site recognition"/>
    <property type="evidence" value="ECO:0007669"/>
    <property type="project" value="UniProtKB-UniRule"/>
</dbReference>
<dbReference type="Proteomes" id="UP000283090">
    <property type="component" value="Unassembled WGS sequence"/>
</dbReference>
<dbReference type="VEuPathDB" id="FungiDB:DFL_005519"/>
<dbReference type="Pfam" id="PF06220">
    <property type="entry name" value="zf-U1"/>
    <property type="match status" value="1"/>
</dbReference>
<evidence type="ECO:0000256" key="1">
    <source>
        <dbReference type="ARBA" id="ARBA00004123"/>
    </source>
</evidence>
<keyword evidence="4 9" id="KW-0862">Zinc</keyword>
<organism evidence="12 13">
    <name type="scientific">Arthrobotrys flagrans</name>
    <name type="common">Nematode-trapping fungus</name>
    <name type="synonym">Trichothecium flagrans</name>
    <dbReference type="NCBI Taxonomy" id="97331"/>
    <lineage>
        <taxon>Eukaryota</taxon>
        <taxon>Fungi</taxon>
        <taxon>Dikarya</taxon>
        <taxon>Ascomycota</taxon>
        <taxon>Pezizomycotina</taxon>
        <taxon>Orbiliomycetes</taxon>
        <taxon>Orbiliales</taxon>
        <taxon>Orbiliaceae</taxon>
        <taxon>Arthrobotrys</taxon>
    </lineage>
</organism>
<dbReference type="GO" id="GO:0000387">
    <property type="term" value="P:spliceosomal snRNP assembly"/>
    <property type="evidence" value="ECO:0007669"/>
    <property type="project" value="UniProtKB-UniRule"/>
</dbReference>
<evidence type="ECO:0000256" key="2">
    <source>
        <dbReference type="ARBA" id="ARBA00022723"/>
    </source>
</evidence>
<protein>
    <recommendedName>
        <fullName evidence="9">U1 small nuclear ribonucleoprotein C</fullName>
        <shortName evidence="9">U1 snRNP C</shortName>
        <shortName evidence="9">U1-C</shortName>
        <shortName evidence="9">U1C</shortName>
    </recommendedName>
</protein>
<comment type="similarity">
    <text evidence="9">Belongs to the U1 small nuclear ribonucleoprotein C family.</text>
</comment>
<dbReference type="InterPro" id="IPR000690">
    <property type="entry name" value="Matrin/U1-C_Znf_C2H2"/>
</dbReference>
<comment type="function">
    <text evidence="9">Component of the spliceosomal U1 snRNP, which is essential for recognition of the pre-mRNA 5' splice-site and the subsequent assembly of the spliceosome. U1-C is directly involved in initial 5' splice-site recognition for both constitutive and regulated alternative splicing. The interaction with the 5' splice-site seems to precede base-pairing between the pre-mRNA and the U1 snRNA. Stimulates commitment or early (E) complex formation by stabilizing the base pairing of the 5' end of the U1 snRNA and the 5' splice-site region.</text>
</comment>
<keyword evidence="6 9" id="KW-0539">Nucleus</keyword>
<dbReference type="InterPro" id="IPR017340">
    <property type="entry name" value="U1_snRNP-C"/>
</dbReference>
<feature type="compositionally biased region" description="Pro residues" evidence="10">
    <location>
        <begin position="160"/>
        <end position="207"/>
    </location>
</feature>
<dbReference type="STRING" id="97331.A0A436ZXN6"/>
<evidence type="ECO:0000256" key="3">
    <source>
        <dbReference type="ARBA" id="ARBA00022771"/>
    </source>
</evidence>
<evidence type="ECO:0000313" key="12">
    <source>
        <dbReference type="EMBL" id="RVD83741.1"/>
    </source>
</evidence>
<keyword evidence="5 9" id="KW-0694">RNA-binding</keyword>
<evidence type="ECO:0000256" key="6">
    <source>
        <dbReference type="ARBA" id="ARBA00023242"/>
    </source>
</evidence>
<feature type="region of interest" description="Disordered" evidence="10">
    <location>
        <begin position="157"/>
        <end position="331"/>
    </location>
</feature>
<feature type="domain" description="Matrin-type" evidence="11">
    <location>
        <begin position="4"/>
        <end position="36"/>
    </location>
</feature>
<comment type="subcellular location">
    <subcellularLocation>
        <location evidence="1 9">Nucleus</location>
    </subcellularLocation>
</comment>
<dbReference type="InterPro" id="IPR013085">
    <property type="entry name" value="U1-CZ_Znf_C2H2"/>
</dbReference>
<dbReference type="GO" id="GO:0003729">
    <property type="term" value="F:mRNA binding"/>
    <property type="evidence" value="ECO:0007669"/>
    <property type="project" value="UniProtKB-UniRule"/>
</dbReference>
<feature type="region of interest" description="Disordered" evidence="10">
    <location>
        <begin position="104"/>
        <end position="133"/>
    </location>
</feature>
<dbReference type="PROSITE" id="PS50171">
    <property type="entry name" value="ZF_MATRIN"/>
    <property type="match status" value="1"/>
</dbReference>
<sequence>MPKFFCDYCDVYLTHDSISVRKAHNNGRNHIRNVVEYYQQIGQERAQSVIDTITNSYAAEGHALPFPGMPGMPGFPSGPPPPGGLPAGMPPPPFGFPGATGMPPPPGGFPGGLPPPGGRGMPLPLPLPGQPGAPPLPLPGMPGAPPFPPNFPLPTNLPGGMPPLGPNGMPLPIPPPGGLPAGMIPPPGFHGGPPGPPGGINPPPGLGMPPSGDPRQIPPPQQQQLRPPKILPPPPSFQPYLPATAAPAPLSSVPQWTGSTVASESTGLNGSTDAYSAAWSNDGSQQSFGKAGQEWKNKSKRQFQPSGLGPKGRDSPQVKKQGRGGFSGRKG</sequence>
<comment type="subunit">
    <text evidence="9">U1 snRNP is composed of the 7 core Sm proteins B/B', D1, D2, D3, E, F and G that assemble in a heptameric protein ring on the Sm site of the small nuclear RNA to form the core snRNP, and at least 3 U1 snRNP-specific proteins U1-70K, U1-A and U1-C. U1-C interacts with U1 snRNA and the 5' splice-site region of the pre-mRNA.</text>
</comment>
<evidence type="ECO:0000256" key="8">
    <source>
        <dbReference type="ARBA" id="ARBA00046357"/>
    </source>
</evidence>
<dbReference type="RefSeq" id="XP_067489285.1">
    <property type="nucleotide sequence ID" value="XM_067634790.1"/>
</dbReference>
<evidence type="ECO:0000256" key="7">
    <source>
        <dbReference type="ARBA" id="ARBA00023274"/>
    </source>
</evidence>
<dbReference type="FunFam" id="3.30.160.60:FF:000059">
    <property type="entry name" value="U1 small nuclear ribonucleoprotein C"/>
    <property type="match status" value="1"/>
</dbReference>
<evidence type="ECO:0000256" key="4">
    <source>
        <dbReference type="ARBA" id="ARBA00022833"/>
    </source>
</evidence>
<feature type="compositionally biased region" description="Low complexity" evidence="10">
    <location>
        <begin position="238"/>
        <end position="250"/>
    </location>
</feature>
<comment type="subunit">
    <text evidence="8">Component of the U1 snRNP. The U1 snRNP is composed of the U1 snRNA and the 7 core Sm proteins SNRPB, SNRPD1, SNRPD2, SNRPD3, SNRPE, SNRPF and SNRPG that assemble in a heptameric protein ring on the Sm site of the small nuclear RNA to form the core snRNP, and at least 3 U1 snRNP-specific proteins SNRNP70/U1-70K, SNRPA/U1-A and SNRPC/U1-C. SNRPC/U1-C interacts with U1 snRNA and the 5' splice-site region of the pre-mRNA. Interacts (via N-terminus) with TIA1 (via C-terminus); thereby promoting spliceosomal U1 snRNP recruitment to 5' splice sites.</text>
</comment>
<dbReference type="GO" id="GO:0005685">
    <property type="term" value="C:U1 snRNP"/>
    <property type="evidence" value="ECO:0007669"/>
    <property type="project" value="UniProtKB-UniRule"/>
</dbReference>
<evidence type="ECO:0000256" key="10">
    <source>
        <dbReference type="SAM" id="MobiDB-lite"/>
    </source>
</evidence>
<dbReference type="SUPFAM" id="SSF57667">
    <property type="entry name" value="beta-beta-alpha zinc fingers"/>
    <property type="match status" value="1"/>
</dbReference>
<dbReference type="PANTHER" id="PTHR31148">
    <property type="entry name" value="U1 SMALL NUCLEAR RIBONUCLEOPROTEIN C"/>
    <property type="match status" value="1"/>
</dbReference>
<name>A0A436ZXN6_ARTFL</name>
<proteinExistence type="inferred from homology"/>
<dbReference type="OrthoDB" id="76567at2759"/>
<dbReference type="InterPro" id="IPR003604">
    <property type="entry name" value="Matrin/U1-like-C_Znf_C2H2"/>
</dbReference>
<keyword evidence="3 9" id="KW-0863">Zinc-finger</keyword>
<dbReference type="InterPro" id="IPR036236">
    <property type="entry name" value="Znf_C2H2_sf"/>
</dbReference>
<keyword evidence="13" id="KW-1185">Reference proteome</keyword>
<dbReference type="AlphaFoldDB" id="A0A436ZXN6"/>
<dbReference type="GO" id="GO:0008270">
    <property type="term" value="F:zinc ion binding"/>
    <property type="evidence" value="ECO:0007669"/>
    <property type="project" value="UniProtKB-UniRule"/>
</dbReference>
<comment type="caution">
    <text evidence="12">The sequence shown here is derived from an EMBL/GenBank/DDBJ whole genome shotgun (WGS) entry which is preliminary data.</text>
</comment>